<feature type="domain" description="Endonuclease/exonuclease/phosphatase" evidence="2">
    <location>
        <begin position="52"/>
        <end position="297"/>
    </location>
</feature>
<keyword evidence="3" id="KW-0255">Endonuclease</keyword>
<keyword evidence="3" id="KW-0540">Nuclease</keyword>
<proteinExistence type="predicted"/>
<evidence type="ECO:0000313" key="3">
    <source>
        <dbReference type="EMBL" id="TDS83001.1"/>
    </source>
</evidence>
<evidence type="ECO:0000259" key="2">
    <source>
        <dbReference type="Pfam" id="PF03372"/>
    </source>
</evidence>
<accession>A0A4R7FW94</accession>
<feature type="compositionally biased region" description="Low complexity" evidence="1">
    <location>
        <begin position="15"/>
        <end position="36"/>
    </location>
</feature>
<reference evidence="3 4" key="1">
    <citation type="submission" date="2019-03" db="EMBL/GenBank/DDBJ databases">
        <title>Genomic Encyclopedia of Type Strains, Phase III (KMG-III): the genomes of soil and plant-associated and newly described type strains.</title>
        <authorList>
            <person name="Whitman W."/>
        </authorList>
    </citation>
    <scope>NUCLEOTIDE SEQUENCE [LARGE SCALE GENOMIC DNA]</scope>
    <source>
        <strain evidence="3 4">DSM 27373</strain>
    </source>
</reference>
<dbReference type="GO" id="GO:0000175">
    <property type="term" value="F:3'-5'-RNA exonuclease activity"/>
    <property type="evidence" value="ECO:0007669"/>
    <property type="project" value="TreeGrafter"/>
</dbReference>
<keyword evidence="3" id="KW-0269">Exonuclease</keyword>
<name>A0A4R7FW94_9MICC</name>
<dbReference type="PANTHER" id="PTHR12121:SF36">
    <property type="entry name" value="ENDONUCLEASE_EXONUCLEASE_PHOSPHATASE DOMAIN-CONTAINING PROTEIN"/>
    <property type="match status" value="1"/>
</dbReference>
<sequence>MMTPDRPAETRSVGPDPSTAAPSSADPSTADPSTAAGAALIGPVPAPGLHVMSWNIRRRTFALTPRRSDRWQRRAPGLRSLLQAERPTLLGVQEALPDQARFVAEALGGAYEHVGHGRGRHATGEASPIYYDADRLELLDWEQRALSDTPHHLGSRSWGNLIPRSLVAATFRDRMTTRTFRTLNTHLDHLSHRSRLRAAQSIRDLVTASPLPAVFLADLNARPGSAPVKRLLQDGGLADTWAAAAQRDSQEWGTFADYRTPRVGRPRIDWIMASPEVDVARAAINPARHRGGWPSDHLPVQAVLHLPQEGEAG</sequence>
<feature type="region of interest" description="Disordered" evidence="1">
    <location>
        <begin position="1"/>
        <end position="41"/>
    </location>
</feature>
<dbReference type="AlphaFoldDB" id="A0A4R7FW94"/>
<gene>
    <name evidence="3" type="ORF">EV640_1116</name>
</gene>
<dbReference type="GO" id="GO:0004519">
    <property type="term" value="F:endonuclease activity"/>
    <property type="evidence" value="ECO:0007669"/>
    <property type="project" value="UniProtKB-KW"/>
</dbReference>
<evidence type="ECO:0000256" key="1">
    <source>
        <dbReference type="SAM" id="MobiDB-lite"/>
    </source>
</evidence>
<organism evidence="3 4">
    <name type="scientific">Nesterenkonia aurantiaca</name>
    <dbReference type="NCBI Taxonomy" id="1436010"/>
    <lineage>
        <taxon>Bacteria</taxon>
        <taxon>Bacillati</taxon>
        <taxon>Actinomycetota</taxon>
        <taxon>Actinomycetes</taxon>
        <taxon>Micrococcales</taxon>
        <taxon>Micrococcaceae</taxon>
        <taxon>Nesterenkonia</taxon>
    </lineage>
</organism>
<dbReference type="InterPro" id="IPR005135">
    <property type="entry name" value="Endo/exonuclease/phosphatase"/>
</dbReference>
<evidence type="ECO:0000313" key="4">
    <source>
        <dbReference type="Proteomes" id="UP000294506"/>
    </source>
</evidence>
<dbReference type="RefSeq" id="WP_243832315.1">
    <property type="nucleotide sequence ID" value="NZ_SOAN01000011.1"/>
</dbReference>
<dbReference type="InterPro" id="IPR036691">
    <property type="entry name" value="Endo/exonu/phosph_ase_sf"/>
</dbReference>
<protein>
    <submittedName>
        <fullName evidence="3">Endonuclease/exonuclease/phosphatase family metal-dependent hydrolase</fullName>
    </submittedName>
</protein>
<keyword evidence="4" id="KW-1185">Reference proteome</keyword>
<dbReference type="SUPFAM" id="SSF56219">
    <property type="entry name" value="DNase I-like"/>
    <property type="match status" value="1"/>
</dbReference>
<dbReference type="EMBL" id="SOAN01000011">
    <property type="protein sequence ID" value="TDS83001.1"/>
    <property type="molecule type" value="Genomic_DNA"/>
</dbReference>
<dbReference type="InterPro" id="IPR050410">
    <property type="entry name" value="CCR4/nocturin_mRNA_transcr"/>
</dbReference>
<keyword evidence="3" id="KW-0378">Hydrolase</keyword>
<dbReference type="CDD" id="cd09083">
    <property type="entry name" value="EEP-1"/>
    <property type="match status" value="1"/>
</dbReference>
<dbReference type="Proteomes" id="UP000294506">
    <property type="component" value="Unassembled WGS sequence"/>
</dbReference>
<dbReference type="Gene3D" id="3.60.10.10">
    <property type="entry name" value="Endonuclease/exonuclease/phosphatase"/>
    <property type="match status" value="1"/>
</dbReference>
<dbReference type="PANTHER" id="PTHR12121">
    <property type="entry name" value="CARBON CATABOLITE REPRESSOR PROTEIN 4"/>
    <property type="match status" value="1"/>
</dbReference>
<comment type="caution">
    <text evidence="3">The sequence shown here is derived from an EMBL/GenBank/DDBJ whole genome shotgun (WGS) entry which is preliminary data.</text>
</comment>
<dbReference type="Pfam" id="PF03372">
    <property type="entry name" value="Exo_endo_phos"/>
    <property type="match status" value="1"/>
</dbReference>